<reference evidence="1" key="1">
    <citation type="journal article" date="2015" name="Nature">
        <title>Complex archaea that bridge the gap between prokaryotes and eukaryotes.</title>
        <authorList>
            <person name="Spang A."/>
            <person name="Saw J.H."/>
            <person name="Jorgensen S.L."/>
            <person name="Zaremba-Niedzwiedzka K."/>
            <person name="Martijn J."/>
            <person name="Lind A.E."/>
            <person name="van Eijk R."/>
            <person name="Schleper C."/>
            <person name="Guy L."/>
            <person name="Ettema T.J."/>
        </authorList>
    </citation>
    <scope>NUCLEOTIDE SEQUENCE</scope>
</reference>
<evidence type="ECO:0000313" key="1">
    <source>
        <dbReference type="EMBL" id="KKN61994.1"/>
    </source>
</evidence>
<protein>
    <submittedName>
        <fullName evidence="1">Uncharacterized protein</fullName>
    </submittedName>
</protein>
<name>A0A0F9S4K1_9ZZZZ</name>
<organism evidence="1">
    <name type="scientific">marine sediment metagenome</name>
    <dbReference type="NCBI Taxonomy" id="412755"/>
    <lineage>
        <taxon>unclassified sequences</taxon>
        <taxon>metagenomes</taxon>
        <taxon>ecological metagenomes</taxon>
    </lineage>
</organism>
<accession>A0A0F9S4K1</accession>
<comment type="caution">
    <text evidence="1">The sequence shown here is derived from an EMBL/GenBank/DDBJ whole genome shotgun (WGS) entry which is preliminary data.</text>
</comment>
<dbReference type="AlphaFoldDB" id="A0A0F9S4K1"/>
<sequence>MARRCLERSVSLWQGMAGRLGSARQVGSGIRYVRRGMAGRQVAVGRSLLLRVMNWRARVRLECKSRRGGSRTFRRVKAGRLGTERCGTVGHVLSGLEIRYKKFRGLWAHILSYIGGCQSHLRRGVAGRQVIARLGAIRYARLRLDQFILLTNTNYRGGGLGESIKL</sequence>
<proteinExistence type="predicted"/>
<gene>
    <name evidence="1" type="ORF">LCGC14_0516720</name>
</gene>
<dbReference type="EMBL" id="LAZR01000639">
    <property type="protein sequence ID" value="KKN61994.1"/>
    <property type="molecule type" value="Genomic_DNA"/>
</dbReference>